<reference evidence="1" key="1">
    <citation type="submission" date="2014-05" db="EMBL/GenBank/DDBJ databases">
        <authorList>
            <person name="Chronopoulou M."/>
        </authorList>
    </citation>
    <scope>NUCLEOTIDE SEQUENCE</scope>
    <source>
        <tissue evidence="1">Whole organism</tissue>
    </source>
</reference>
<dbReference type="AlphaFoldDB" id="A0A0K2TUH2"/>
<dbReference type="EMBL" id="HACA01012327">
    <property type="protein sequence ID" value="CDW29688.1"/>
    <property type="molecule type" value="Transcribed_RNA"/>
</dbReference>
<accession>A0A0K2TUH2</accession>
<sequence>MVIFKLTNQRGRGGNQEQTLTVPEFGVQSTQEFEINPATKRKSKIINSFLGTQLPCLENQSLTIQEIHKRYKLYC</sequence>
<proteinExistence type="predicted"/>
<organism evidence="1">
    <name type="scientific">Lepeophtheirus salmonis</name>
    <name type="common">Salmon louse</name>
    <name type="synonym">Caligus salmonis</name>
    <dbReference type="NCBI Taxonomy" id="72036"/>
    <lineage>
        <taxon>Eukaryota</taxon>
        <taxon>Metazoa</taxon>
        <taxon>Ecdysozoa</taxon>
        <taxon>Arthropoda</taxon>
        <taxon>Crustacea</taxon>
        <taxon>Multicrustacea</taxon>
        <taxon>Hexanauplia</taxon>
        <taxon>Copepoda</taxon>
        <taxon>Siphonostomatoida</taxon>
        <taxon>Caligidae</taxon>
        <taxon>Lepeophtheirus</taxon>
    </lineage>
</organism>
<protein>
    <submittedName>
        <fullName evidence="1">Uncharacterized protein</fullName>
    </submittedName>
</protein>
<evidence type="ECO:0000313" key="1">
    <source>
        <dbReference type="EMBL" id="CDW29688.1"/>
    </source>
</evidence>
<name>A0A0K2TUH2_LEPSM</name>